<dbReference type="InterPro" id="IPR001965">
    <property type="entry name" value="Znf_PHD"/>
</dbReference>
<dbReference type="SUPFAM" id="SSF63748">
    <property type="entry name" value="Tudor/PWWP/MBT"/>
    <property type="match status" value="1"/>
</dbReference>
<dbReference type="InterPro" id="IPR003889">
    <property type="entry name" value="FYrich_C"/>
</dbReference>
<keyword evidence="3" id="KW-0808">Transferase</keyword>
<feature type="domain" description="SET" evidence="13">
    <location>
        <begin position="1770"/>
        <end position="1894"/>
    </location>
</feature>
<dbReference type="Pfam" id="PF00855">
    <property type="entry name" value="PWWP"/>
    <property type="match status" value="1"/>
</dbReference>
<dbReference type="SUPFAM" id="SSF82199">
    <property type="entry name" value="SET domain"/>
    <property type="match status" value="1"/>
</dbReference>
<sequence>MRPVKKQKTEAPRCPTVWEATDAALWEPNSLVGKQLRVLWPGENRYFTGTIVRYFPDTCEHEVHYEDGDEEMLVLAAEKVQLLPACLRTLPPPAPGQLSTLAKRLDDLATALESRALQQRTGRGRATLKEEDRQKLEMYRRRAGDVRVAKERRELMLRLERQQQQQQRQQQQQPLDRTSSDAAPASSTPLGKQLGQKRTGGGGPTVIPLGTKAVAGSGRPSRAAAVSAAAAIAATSQGRRCGTAVETETASATAAADEVTSSPEVPFRVCSPGSAKRRRQLLQQQQQQQQLGSSQQQQQGKSKGKRGGKGRKASADSGDAMDLDSSGGLDLDSMAAELLQSGHPWAGAWAGGHRKGAGADVGPLYVPRSWPAVPVSWQNGSAAPAAGAGTVVTGAVLPNSAVAVDEGALSKEGAATTGEGDAVAAAAAQEGAAAPGETAGGEVKAVDDDRRRANAVAEELWAAYQHFRDSCGSFKQYHELQVALWLAPEQLVGRELRILWPDEEAWFCGRVTKYVPEQGTHTVEYDDGDVEHLHLAAEEVRLQVVPGDAERGLVPQSSSALRHMAELMEAGVVGARRRAEELRAGCAPVAVKAASPIGDGASQKELGQQEPEDPEELETKAGRWAKRAAQLHALVAAMAKEEAEAAKAAAVTNAAVGTAGFAAPAGTSTAATAAVTVAAAQAAPLQEPRGASANDAQAVDTKEAPGRRGRRGKPRGGQQQQQPDVQLQLEPKAEPQPGPQPQEAADDGEDKGGRKGKRGARSQASASAQSSKKQGQERGRSSAKTAAAASGVTDDDTEMPQAEEPAPAPAVPICEVDPAAVPEAAPAPAGEPSEAAAEAVALPGTADQTAERNDATAAAEPCLRPEDWATVQVLRPGEVVWAQVRRSAPWPAIVITREEAEREGMGGGARLANNHQVFVRFFGDYTVFALPAASAGARIPDRGAVLPFLAGLQLGWHVRRDKTAGDKGGAGAGAGGGVTTSAQAQRFLRALFELRTYMTEGELPRGMIPANYDEDEDEEEDGEEEAAAAAGGRVINRGRAAVGGAAVDPLSAGAVRLPLAVGPKLRVLALGEVVWLSRHFHDEKYIYPLGFKAERMMSSGASGGKEVMHVMEVISEDGVRPLFKITPEGKQPVMADTASKAMRALFEEDARASGRAFARTGVDLYGLSNTRVAALVRSLPGAERCERFANWPADMEKPPLPTLTPYEEVQRRALYARALTLPEGVAGVRQTKAGMCFECEVCGEDEESSDDLKLECDMCRCVVHMRCYGVTTPPPAGALWLCDVCQMHAAGLPQEVSPPCDLCPVLGGARKRTESGGYVHLLCALWTPGVTFGNVDTLEPVEGVAKAVQSRASLRCSLCSQPHGACIQCAGDRCYTAFHPMCAREAGMALCELQQGKRDGGAQERGKAGTVNASGDPTGADTAATSGIQGRLQELSEGGEGTDADGPHGKENQPQSGNIGKASSAGLGAAATAGPALAQGITCPLATATAAAAGGTLQRRNRNRGRGGRHYALSGITLGKGVTMACLCLRHEELVLHRPEFKPSYPSGRFAERRAELTREHLRARRDALLAAEEAAAAAAAAAQAAQQEEAPQQQKPTRQAAETGRSMSFADWRSRGHRAPEAVAIAREKRTFVRQLPYLVTGRLQHSEERVRALAPVSIEALAARRQCPAAAAGAVDASARPDGHLELADSGLQEGGGLPGPDAGSTASVVPPPASTGAGAGRRAEAVHNGTSVAQHGHLPRELLEAATAAGARSVAERYWAMRATVSARLAAGKSAIHGWGAFAKVPHKRGDMLIEYAGELIRPVVSDVREKRSYNDLVGCGTYIFSLNSQQHIDATKAGNMAHLLNHSCDPNCYSRAITLTDPLTGVTTDHVIITAKRDLQPWEELTYDYRFNSAVELPCNCGAATCRLLVNWPEQERREDEDDDEGEEQGQGQSGHCADAGEEQTEGDRLGLGVGAGK</sequence>
<dbReference type="CDD" id="cd10518">
    <property type="entry name" value="SET_SETD1-like"/>
    <property type="match status" value="1"/>
</dbReference>
<dbReference type="InterPro" id="IPR019787">
    <property type="entry name" value="Znf_PHD-finger"/>
</dbReference>
<feature type="region of interest" description="Disordered" evidence="11">
    <location>
        <begin position="254"/>
        <end position="328"/>
    </location>
</feature>
<dbReference type="Pfam" id="PF13832">
    <property type="entry name" value="zf-HC5HC2H_2"/>
    <property type="match status" value="1"/>
</dbReference>
<evidence type="ECO:0000259" key="12">
    <source>
        <dbReference type="PROSITE" id="PS50016"/>
    </source>
</evidence>
<feature type="compositionally biased region" description="Low complexity" evidence="11">
    <location>
        <begin position="281"/>
        <end position="301"/>
    </location>
</feature>
<dbReference type="InterPro" id="IPR003888">
    <property type="entry name" value="FYrich_N"/>
</dbReference>
<dbReference type="GO" id="GO:0006357">
    <property type="term" value="P:regulation of transcription by RNA polymerase II"/>
    <property type="evidence" value="ECO:0007669"/>
    <property type="project" value="TreeGrafter"/>
</dbReference>
<dbReference type="InterPro" id="IPR003616">
    <property type="entry name" value="Post-SET_dom"/>
</dbReference>
<dbReference type="GO" id="GO:0008168">
    <property type="term" value="F:methyltransferase activity"/>
    <property type="evidence" value="ECO:0007669"/>
    <property type="project" value="UniProtKB-KW"/>
</dbReference>
<keyword evidence="6 10" id="KW-0863">Zinc-finger</keyword>
<dbReference type="InterPro" id="IPR000313">
    <property type="entry name" value="PWWP_dom"/>
</dbReference>
<dbReference type="GO" id="GO:0005634">
    <property type="term" value="C:nucleus"/>
    <property type="evidence" value="ECO:0007669"/>
    <property type="project" value="UniProtKB-SubCell"/>
</dbReference>
<dbReference type="InterPro" id="IPR046341">
    <property type="entry name" value="SET_dom_sf"/>
</dbReference>
<dbReference type="SMART" id="SM00541">
    <property type="entry name" value="FYRN"/>
    <property type="match status" value="1"/>
</dbReference>
<evidence type="ECO:0000256" key="4">
    <source>
        <dbReference type="ARBA" id="ARBA00022691"/>
    </source>
</evidence>
<comment type="subcellular location">
    <subcellularLocation>
        <location evidence="1">Nucleus</location>
    </subcellularLocation>
</comment>
<feature type="compositionally biased region" description="Low complexity" evidence="11">
    <location>
        <begin position="1581"/>
        <end position="1595"/>
    </location>
</feature>
<dbReference type="GO" id="GO:0008270">
    <property type="term" value="F:zinc ion binding"/>
    <property type="evidence" value="ECO:0007669"/>
    <property type="project" value="UniProtKB-KW"/>
</dbReference>
<feature type="domain" description="Post-SET" evidence="15">
    <location>
        <begin position="1899"/>
        <end position="1915"/>
    </location>
</feature>
<dbReference type="PROSITE" id="PS50868">
    <property type="entry name" value="POST_SET"/>
    <property type="match status" value="1"/>
</dbReference>
<evidence type="ECO:0000259" key="14">
    <source>
        <dbReference type="PROSITE" id="PS50812"/>
    </source>
</evidence>
<dbReference type="InterPro" id="IPR047365">
    <property type="entry name" value="Tudor_AtPTM-like"/>
</dbReference>
<dbReference type="SMART" id="SM00317">
    <property type="entry name" value="SET"/>
    <property type="match status" value="1"/>
</dbReference>
<gene>
    <name evidence="17" type="ORF">HYH02_012682</name>
</gene>
<dbReference type="Gene3D" id="2.170.270.10">
    <property type="entry name" value="SET domain"/>
    <property type="match status" value="1"/>
</dbReference>
<feature type="domain" description="PHD-type" evidence="12">
    <location>
        <begin position="1236"/>
        <end position="1288"/>
    </location>
</feature>
<dbReference type="PROSITE" id="PS51543">
    <property type="entry name" value="FYRC"/>
    <property type="match status" value="1"/>
</dbReference>
<dbReference type="PROSITE" id="PS50016">
    <property type="entry name" value="ZF_PHD_2"/>
    <property type="match status" value="1"/>
</dbReference>
<feature type="compositionally biased region" description="Low complexity" evidence="11">
    <location>
        <begin position="315"/>
        <end position="328"/>
    </location>
</feature>
<evidence type="ECO:0000313" key="18">
    <source>
        <dbReference type="Proteomes" id="UP000613740"/>
    </source>
</evidence>
<evidence type="ECO:0000256" key="8">
    <source>
        <dbReference type="ARBA" id="ARBA00022853"/>
    </source>
</evidence>
<name>A0A835T8K8_9CHLO</name>
<dbReference type="Pfam" id="PF00856">
    <property type="entry name" value="SET"/>
    <property type="match status" value="1"/>
</dbReference>
<dbReference type="InterPro" id="IPR013083">
    <property type="entry name" value="Znf_RING/FYVE/PHD"/>
</dbReference>
<reference evidence="17" key="1">
    <citation type="journal article" date="2020" name="bioRxiv">
        <title>Comparative genomics of Chlamydomonas.</title>
        <authorList>
            <person name="Craig R.J."/>
            <person name="Hasan A.R."/>
            <person name="Ness R.W."/>
            <person name="Keightley P.D."/>
        </authorList>
    </citation>
    <scope>NUCLEOTIDE SEQUENCE</scope>
    <source>
        <strain evidence="17">CCAP 11/173</strain>
    </source>
</reference>
<keyword evidence="9" id="KW-0539">Nucleus</keyword>
<dbReference type="CDD" id="cd20404">
    <property type="entry name" value="Tudor_Agenet_AtEML-like"/>
    <property type="match status" value="2"/>
</dbReference>
<evidence type="ECO:0000259" key="16">
    <source>
        <dbReference type="PROSITE" id="PS51805"/>
    </source>
</evidence>
<dbReference type="GO" id="GO:0032259">
    <property type="term" value="P:methylation"/>
    <property type="evidence" value="ECO:0007669"/>
    <property type="project" value="UniProtKB-KW"/>
</dbReference>
<feature type="region of interest" description="Disordered" evidence="11">
    <location>
        <begin position="1005"/>
        <end position="1029"/>
    </location>
</feature>
<evidence type="ECO:0000259" key="15">
    <source>
        <dbReference type="PROSITE" id="PS50868"/>
    </source>
</evidence>
<dbReference type="Gene3D" id="2.30.30.140">
    <property type="match status" value="3"/>
</dbReference>
<dbReference type="PANTHER" id="PTHR13793:SF140">
    <property type="entry name" value="HISTONE-LYSINE N-METHYLTRANSFERASE ATX2"/>
    <property type="match status" value="1"/>
</dbReference>
<feature type="compositionally biased region" description="Basic residues" evidence="11">
    <location>
        <begin position="302"/>
        <end position="312"/>
    </location>
</feature>
<dbReference type="InterPro" id="IPR042010">
    <property type="entry name" value="ATX1/2_PHD"/>
</dbReference>
<keyword evidence="4" id="KW-0949">S-adenosyl-L-methionine</keyword>
<dbReference type="Gene3D" id="3.30.160.360">
    <property type="match status" value="1"/>
</dbReference>
<dbReference type="GO" id="GO:0140993">
    <property type="term" value="F:histone modifying activity"/>
    <property type="evidence" value="ECO:0007669"/>
    <property type="project" value="UniProtKB-ARBA"/>
</dbReference>
<keyword evidence="5" id="KW-0479">Metal-binding</keyword>
<keyword evidence="7" id="KW-0862">Zinc</keyword>
<evidence type="ECO:0000256" key="7">
    <source>
        <dbReference type="ARBA" id="ARBA00022833"/>
    </source>
</evidence>
<accession>A0A835T8K8</accession>
<feature type="region of interest" description="Disordered" evidence="11">
    <location>
        <begin position="1919"/>
        <end position="1962"/>
    </location>
</feature>
<feature type="region of interest" description="Disordered" evidence="11">
    <location>
        <begin position="1436"/>
        <end position="1465"/>
    </location>
</feature>
<dbReference type="CDD" id="cd15494">
    <property type="entry name" value="PHD_ATX1_2_like"/>
    <property type="match status" value="1"/>
</dbReference>
<feature type="compositionally biased region" description="Low complexity" evidence="11">
    <location>
        <begin position="761"/>
        <end position="773"/>
    </location>
</feature>
<dbReference type="InterPro" id="IPR001214">
    <property type="entry name" value="SET_dom"/>
</dbReference>
<evidence type="ECO:0008006" key="19">
    <source>
        <dbReference type="Google" id="ProtNLM"/>
    </source>
</evidence>
<dbReference type="InterPro" id="IPR034732">
    <property type="entry name" value="EPHD"/>
</dbReference>
<dbReference type="Gene3D" id="3.30.40.10">
    <property type="entry name" value="Zinc/RING finger domain, C3HC4 (zinc finger)"/>
    <property type="match status" value="2"/>
</dbReference>
<protein>
    <recommendedName>
        <fullName evidence="19">Histone-lysine N-methyltransferase</fullName>
    </recommendedName>
</protein>
<evidence type="ECO:0000256" key="6">
    <source>
        <dbReference type="ARBA" id="ARBA00022771"/>
    </source>
</evidence>
<dbReference type="PROSITE" id="PS50280">
    <property type="entry name" value="SET"/>
    <property type="match status" value="1"/>
</dbReference>
<feature type="compositionally biased region" description="Acidic residues" evidence="11">
    <location>
        <begin position="1923"/>
        <end position="1932"/>
    </location>
</feature>
<organism evidence="17 18">
    <name type="scientific">Chlamydomonas schloesseri</name>
    <dbReference type="NCBI Taxonomy" id="2026947"/>
    <lineage>
        <taxon>Eukaryota</taxon>
        <taxon>Viridiplantae</taxon>
        <taxon>Chlorophyta</taxon>
        <taxon>core chlorophytes</taxon>
        <taxon>Chlorophyceae</taxon>
        <taxon>CS clade</taxon>
        <taxon>Chlamydomonadales</taxon>
        <taxon>Chlamydomonadaceae</taxon>
        <taxon>Chlamydomonas</taxon>
    </lineage>
</organism>
<dbReference type="OrthoDB" id="308383at2759"/>
<feature type="compositionally biased region" description="Low complexity" evidence="11">
    <location>
        <begin position="799"/>
        <end position="809"/>
    </location>
</feature>
<evidence type="ECO:0000256" key="9">
    <source>
        <dbReference type="ARBA" id="ARBA00023242"/>
    </source>
</evidence>
<dbReference type="Pfam" id="PF21743">
    <property type="entry name" value="PTM_DIR17_Tudor"/>
    <property type="match status" value="1"/>
</dbReference>
<feature type="region of interest" description="Disordered" evidence="11">
    <location>
        <begin position="597"/>
        <end position="618"/>
    </location>
</feature>
<evidence type="ECO:0000256" key="3">
    <source>
        <dbReference type="ARBA" id="ARBA00022679"/>
    </source>
</evidence>
<comment type="caution">
    <text evidence="17">The sequence shown here is derived from an EMBL/GenBank/DDBJ whole genome shotgun (WGS) entry which is preliminary data.</text>
</comment>
<feature type="region of interest" description="Disordered" evidence="11">
    <location>
        <begin position="1581"/>
        <end position="1616"/>
    </location>
</feature>
<dbReference type="PROSITE" id="PS50812">
    <property type="entry name" value="PWWP"/>
    <property type="match status" value="1"/>
</dbReference>
<evidence type="ECO:0000313" key="17">
    <source>
        <dbReference type="EMBL" id="KAG2433565.1"/>
    </source>
</evidence>
<keyword evidence="8" id="KW-0156">Chromatin regulator</keyword>
<evidence type="ECO:0000256" key="10">
    <source>
        <dbReference type="PROSITE-ProRule" id="PRU00146"/>
    </source>
</evidence>
<evidence type="ECO:0000256" key="11">
    <source>
        <dbReference type="SAM" id="MobiDB-lite"/>
    </source>
</evidence>
<evidence type="ECO:0000259" key="13">
    <source>
        <dbReference type="PROSITE" id="PS50280"/>
    </source>
</evidence>
<feature type="domain" description="PHD-type" evidence="16">
    <location>
        <begin position="1297"/>
        <end position="1406"/>
    </location>
</feature>
<feature type="region of interest" description="Disordered" evidence="11">
    <location>
        <begin position="1399"/>
        <end position="1424"/>
    </location>
</feature>
<dbReference type="InterPro" id="IPR011011">
    <property type="entry name" value="Znf_FYVE_PHD"/>
</dbReference>
<dbReference type="Proteomes" id="UP000613740">
    <property type="component" value="Unassembled WGS sequence"/>
</dbReference>
<dbReference type="InterPro" id="IPR050701">
    <property type="entry name" value="Histone_Mod_Regulator"/>
</dbReference>
<dbReference type="PROSITE" id="PS51805">
    <property type="entry name" value="EPHD"/>
    <property type="match status" value="1"/>
</dbReference>
<feature type="region of interest" description="Disordered" evidence="11">
    <location>
        <begin position="1687"/>
        <end position="1724"/>
    </location>
</feature>
<evidence type="ECO:0000256" key="5">
    <source>
        <dbReference type="ARBA" id="ARBA00022723"/>
    </source>
</evidence>
<feature type="region of interest" description="Disordered" evidence="11">
    <location>
        <begin position="686"/>
        <end position="809"/>
    </location>
</feature>
<dbReference type="SMART" id="SM00249">
    <property type="entry name" value="PHD"/>
    <property type="match status" value="2"/>
</dbReference>
<keyword evidence="2" id="KW-0489">Methyltransferase</keyword>
<evidence type="ECO:0000256" key="2">
    <source>
        <dbReference type="ARBA" id="ARBA00022603"/>
    </source>
</evidence>
<feature type="region of interest" description="Disordered" evidence="11">
    <location>
        <begin position="160"/>
        <end position="206"/>
    </location>
</feature>
<dbReference type="EMBL" id="JAEHOD010000062">
    <property type="protein sequence ID" value="KAG2433565.1"/>
    <property type="molecule type" value="Genomic_DNA"/>
</dbReference>
<keyword evidence="18" id="KW-1185">Reference proteome</keyword>
<dbReference type="PANTHER" id="PTHR13793">
    <property type="entry name" value="PHD FINGER PROTEINS"/>
    <property type="match status" value="1"/>
</dbReference>
<proteinExistence type="predicted"/>
<feature type="compositionally biased region" description="Low complexity" evidence="11">
    <location>
        <begin position="162"/>
        <end position="173"/>
    </location>
</feature>
<evidence type="ECO:0000256" key="1">
    <source>
        <dbReference type="ARBA" id="ARBA00004123"/>
    </source>
</evidence>
<dbReference type="SUPFAM" id="SSF57903">
    <property type="entry name" value="FYVE/PHD zinc finger"/>
    <property type="match status" value="1"/>
</dbReference>
<dbReference type="PROSITE" id="PS51542">
    <property type="entry name" value="FYRN"/>
    <property type="match status" value="1"/>
</dbReference>
<feature type="compositionally biased region" description="Low complexity" evidence="11">
    <location>
        <begin position="180"/>
        <end position="189"/>
    </location>
</feature>
<dbReference type="Pfam" id="PF05964">
    <property type="entry name" value="FYRN"/>
    <property type="match status" value="1"/>
</dbReference>
<feature type="domain" description="PWWP" evidence="14">
    <location>
        <begin position="876"/>
        <end position="924"/>
    </location>
</feature>
<feature type="compositionally biased region" description="Acidic residues" evidence="11">
    <location>
        <begin position="1012"/>
        <end position="1026"/>
    </location>
</feature>